<feature type="chain" id="PRO_5012838952" description="GerMN domain-containing protein" evidence="2">
    <location>
        <begin position="29"/>
        <end position="240"/>
    </location>
</feature>
<evidence type="ECO:0000256" key="1">
    <source>
        <dbReference type="SAM" id="Coils"/>
    </source>
</evidence>
<evidence type="ECO:0000256" key="2">
    <source>
        <dbReference type="SAM" id="SignalP"/>
    </source>
</evidence>
<dbReference type="STRING" id="1122189.SAMN02745165_02107"/>
<dbReference type="PROSITE" id="PS51257">
    <property type="entry name" value="PROKAR_LIPOPROTEIN"/>
    <property type="match status" value="1"/>
</dbReference>
<evidence type="ECO:0000313" key="3">
    <source>
        <dbReference type="EMBL" id="SHJ31988.1"/>
    </source>
</evidence>
<keyword evidence="2" id="KW-0732">Signal</keyword>
<keyword evidence="1" id="KW-0175">Coiled coil</keyword>
<dbReference type="EMBL" id="FQZT01000006">
    <property type="protein sequence ID" value="SHJ31988.1"/>
    <property type="molecule type" value="Genomic_DNA"/>
</dbReference>
<dbReference type="AlphaFoldDB" id="A0A1M6IC23"/>
<name>A0A1M6IC23_MALRU</name>
<feature type="coiled-coil region" evidence="1">
    <location>
        <begin position="28"/>
        <end position="58"/>
    </location>
</feature>
<gene>
    <name evidence="3" type="ORF">SAMN02745165_02107</name>
</gene>
<sequence>MLRKYIPLLCCLLLLSISCGAVITPAFASEQEERVRLLQEKLKKLKQLLVQMEEQKLKETPPQEIPWEPLLDFGLERPAYDQYAYLVAPQMKQDILDSALQQLYFFASQDELKERGTLFVVPALPLAEGEVMSVSKYNRELAVRMVRKIDLPSALEGGVLVLPDPINEEGVADGPMLLIDLTGCDQMMRARIFELLQSVRLYTEDGSIQDYIMALLKSASPQAFSVFIEGERAWLALDND</sequence>
<feature type="signal peptide" evidence="2">
    <location>
        <begin position="1"/>
        <end position="28"/>
    </location>
</feature>
<protein>
    <recommendedName>
        <fullName evidence="5">GerMN domain-containing protein</fullName>
    </recommendedName>
</protein>
<evidence type="ECO:0000313" key="4">
    <source>
        <dbReference type="Proteomes" id="UP000184171"/>
    </source>
</evidence>
<evidence type="ECO:0008006" key="5">
    <source>
        <dbReference type="Google" id="ProtNLM"/>
    </source>
</evidence>
<proteinExistence type="predicted"/>
<dbReference type="RefSeq" id="WP_072908638.1">
    <property type="nucleotide sequence ID" value="NZ_FQZT01000006.1"/>
</dbReference>
<keyword evidence="4" id="KW-1185">Reference proteome</keyword>
<reference evidence="3 4" key="1">
    <citation type="submission" date="2016-11" db="EMBL/GenBank/DDBJ databases">
        <authorList>
            <person name="Jaros S."/>
            <person name="Januszkiewicz K."/>
            <person name="Wedrychowicz H."/>
        </authorList>
    </citation>
    <scope>NUCLEOTIDE SEQUENCE [LARGE SCALE GENOMIC DNA]</scope>
    <source>
        <strain evidence="3 4">DSM 5091</strain>
    </source>
</reference>
<dbReference type="OrthoDB" id="9838622at2"/>
<accession>A0A1M6IC23</accession>
<organism evidence="3 4">
    <name type="scientific">Malonomonas rubra DSM 5091</name>
    <dbReference type="NCBI Taxonomy" id="1122189"/>
    <lineage>
        <taxon>Bacteria</taxon>
        <taxon>Pseudomonadati</taxon>
        <taxon>Thermodesulfobacteriota</taxon>
        <taxon>Desulfuromonadia</taxon>
        <taxon>Desulfuromonadales</taxon>
        <taxon>Geopsychrobacteraceae</taxon>
        <taxon>Malonomonas</taxon>
    </lineage>
</organism>
<dbReference type="Proteomes" id="UP000184171">
    <property type="component" value="Unassembled WGS sequence"/>
</dbReference>